<sequence>MYTIRKVSELVNIPTVTIRAWENRYGIVHPLRTEGGHRKYSTADVETLKWLKRQIEENGLKISEAARLLKQHKREQPSPPVQLIEETIAPGERHTELAEGLYRRLMAYDRLGANEWINLAFSLYKTDDVFHRIMVPVLHRIGDEWEQGKIAVSQEHFASEVIMSRFHLVMRAQPAGPHKARALAFCPEGELHQMGLMLFGLFMQGKGIDVIYLGPNTPYAGLTSLITANDVSIVAISASHARHLPALSEWLSECRAQFPHLTFVLGGKAFLSCPAPLRHFVLDGSLAAWNQWLEGLALTSSTGDRV</sequence>
<evidence type="ECO:0000313" key="2">
    <source>
        <dbReference type="Proteomes" id="UP001631969"/>
    </source>
</evidence>
<dbReference type="Proteomes" id="UP001631969">
    <property type="component" value="Unassembled WGS sequence"/>
</dbReference>
<comment type="caution">
    <text evidence="1">The sequence shown here is derived from an EMBL/GenBank/DDBJ whole genome shotgun (WGS) entry which is preliminary data.</text>
</comment>
<name>A0ACC7NZG9_9BACL</name>
<gene>
    <name evidence="1" type="ORF">ACI1P1_14115</name>
</gene>
<dbReference type="EMBL" id="JBJURJ010000008">
    <property type="protein sequence ID" value="MFM9329424.1"/>
    <property type="molecule type" value="Genomic_DNA"/>
</dbReference>
<organism evidence="1 2">
    <name type="scientific">Paenibacillus mesotrionivorans</name>
    <dbReference type="NCBI Taxonomy" id="3160968"/>
    <lineage>
        <taxon>Bacteria</taxon>
        <taxon>Bacillati</taxon>
        <taxon>Bacillota</taxon>
        <taxon>Bacilli</taxon>
        <taxon>Bacillales</taxon>
        <taxon>Paenibacillaceae</taxon>
        <taxon>Paenibacillus</taxon>
    </lineage>
</organism>
<reference evidence="1" key="1">
    <citation type="submission" date="2024-12" db="EMBL/GenBank/DDBJ databases">
        <authorList>
            <person name="Wu N."/>
        </authorList>
    </citation>
    <scope>NUCLEOTIDE SEQUENCE</scope>
    <source>
        <strain evidence="1">P15</strain>
    </source>
</reference>
<keyword evidence="2" id="KW-1185">Reference proteome</keyword>
<accession>A0ACC7NZG9</accession>
<proteinExistence type="predicted"/>
<protein>
    <submittedName>
        <fullName evidence="1">MerR family transcriptional regulator</fullName>
    </submittedName>
</protein>
<evidence type="ECO:0000313" key="1">
    <source>
        <dbReference type="EMBL" id="MFM9329424.1"/>
    </source>
</evidence>